<accession>X1BE03</accession>
<protein>
    <submittedName>
        <fullName evidence="1">Uncharacterized protein</fullName>
    </submittedName>
</protein>
<dbReference type="AlphaFoldDB" id="X1BE03"/>
<feature type="non-terminal residue" evidence="1">
    <location>
        <position position="63"/>
    </location>
</feature>
<comment type="caution">
    <text evidence="1">The sequence shown here is derived from an EMBL/GenBank/DDBJ whole genome shotgun (WGS) entry which is preliminary data.</text>
</comment>
<name>X1BE03_9ZZZZ</name>
<organism evidence="1">
    <name type="scientific">marine sediment metagenome</name>
    <dbReference type="NCBI Taxonomy" id="412755"/>
    <lineage>
        <taxon>unclassified sequences</taxon>
        <taxon>metagenomes</taxon>
        <taxon>ecological metagenomes</taxon>
    </lineage>
</organism>
<sequence length="63" mass="7323">MAMLSDVQSDAPDCGEYMETMSQMYKGGFLRQRNEYKLNPEAIEKLGTFSEDYRIVIVFADWC</sequence>
<reference evidence="1" key="1">
    <citation type="journal article" date="2014" name="Front. Microbiol.">
        <title>High frequency of phylogenetically diverse reductive dehalogenase-homologous genes in deep subseafloor sedimentary metagenomes.</title>
        <authorList>
            <person name="Kawai M."/>
            <person name="Futagami T."/>
            <person name="Toyoda A."/>
            <person name="Takaki Y."/>
            <person name="Nishi S."/>
            <person name="Hori S."/>
            <person name="Arai W."/>
            <person name="Tsubouchi T."/>
            <person name="Morono Y."/>
            <person name="Uchiyama I."/>
            <person name="Ito T."/>
            <person name="Fujiyama A."/>
            <person name="Inagaki F."/>
            <person name="Takami H."/>
        </authorList>
    </citation>
    <scope>NUCLEOTIDE SEQUENCE</scope>
    <source>
        <strain evidence="1">Expedition CK06-06</strain>
    </source>
</reference>
<evidence type="ECO:0000313" key="1">
    <source>
        <dbReference type="EMBL" id="GAG79442.1"/>
    </source>
</evidence>
<proteinExistence type="predicted"/>
<gene>
    <name evidence="1" type="ORF">S01H4_35531</name>
</gene>
<dbReference type="Pfam" id="PF14595">
    <property type="entry name" value="Thioredoxin_9"/>
    <property type="match status" value="1"/>
</dbReference>
<dbReference type="EMBL" id="BART01018903">
    <property type="protein sequence ID" value="GAG79442.1"/>
    <property type="molecule type" value="Genomic_DNA"/>
</dbReference>